<dbReference type="GO" id="GO:0006355">
    <property type="term" value="P:regulation of DNA-templated transcription"/>
    <property type="evidence" value="ECO:0007669"/>
    <property type="project" value="InterPro"/>
</dbReference>
<dbReference type="Proteomes" id="UP000389128">
    <property type="component" value="Unassembled WGS sequence"/>
</dbReference>
<evidence type="ECO:0000256" key="4">
    <source>
        <dbReference type="ARBA" id="ARBA00023163"/>
    </source>
</evidence>
<dbReference type="Gene3D" id="3.40.50.300">
    <property type="entry name" value="P-loop containing nucleotide triphosphate hydrolases"/>
    <property type="match status" value="1"/>
</dbReference>
<dbReference type="CDD" id="cd00009">
    <property type="entry name" value="AAA"/>
    <property type="match status" value="1"/>
</dbReference>
<evidence type="ECO:0000313" key="7">
    <source>
        <dbReference type="Proteomes" id="UP000389128"/>
    </source>
</evidence>
<keyword evidence="3" id="KW-0805">Transcription regulation</keyword>
<evidence type="ECO:0000259" key="5">
    <source>
        <dbReference type="PROSITE" id="PS50045"/>
    </source>
</evidence>
<evidence type="ECO:0000256" key="3">
    <source>
        <dbReference type="ARBA" id="ARBA00023015"/>
    </source>
</evidence>
<dbReference type="Pfam" id="PF25601">
    <property type="entry name" value="AAA_lid_14"/>
    <property type="match status" value="1"/>
</dbReference>
<keyword evidence="1" id="KW-0547">Nucleotide-binding</keyword>
<dbReference type="InterPro" id="IPR029016">
    <property type="entry name" value="GAF-like_dom_sf"/>
</dbReference>
<gene>
    <name evidence="6" type="ORF">ETQ85_14225</name>
</gene>
<dbReference type="Gene3D" id="1.10.10.60">
    <property type="entry name" value="Homeodomain-like"/>
    <property type="match status" value="1"/>
</dbReference>
<dbReference type="InterPro" id="IPR058031">
    <property type="entry name" value="AAA_lid_NorR"/>
</dbReference>
<dbReference type="PROSITE" id="PS00675">
    <property type="entry name" value="SIGMA54_INTERACT_1"/>
    <property type="match status" value="1"/>
</dbReference>
<dbReference type="GO" id="GO:0005524">
    <property type="term" value="F:ATP binding"/>
    <property type="evidence" value="ECO:0007669"/>
    <property type="project" value="UniProtKB-KW"/>
</dbReference>
<dbReference type="PROSITE" id="PS50045">
    <property type="entry name" value="SIGMA54_INTERACT_4"/>
    <property type="match status" value="1"/>
</dbReference>
<reference evidence="6 7" key="1">
    <citation type="submission" date="2019-01" db="EMBL/GenBank/DDBJ databases">
        <title>Zoogloea oleivorans genome sequencing and assembly.</title>
        <authorList>
            <person name="Tancsics A."/>
            <person name="Farkas M."/>
            <person name="Kriszt B."/>
            <person name="Maroti G."/>
            <person name="Horvath B."/>
        </authorList>
    </citation>
    <scope>NUCLEOTIDE SEQUENCE [LARGE SCALE GENOMIC DNA]</scope>
    <source>
        <strain evidence="6 7">Buc</strain>
    </source>
</reference>
<comment type="caution">
    <text evidence="6">The sequence shown here is derived from an EMBL/GenBank/DDBJ whole genome shotgun (WGS) entry which is preliminary data.</text>
</comment>
<dbReference type="InterPro" id="IPR009057">
    <property type="entry name" value="Homeodomain-like_sf"/>
</dbReference>
<keyword evidence="2" id="KW-0067">ATP-binding</keyword>
<dbReference type="InterPro" id="IPR002078">
    <property type="entry name" value="Sigma_54_int"/>
</dbReference>
<organism evidence="6 7">
    <name type="scientific">Zoogloea oleivorans</name>
    <dbReference type="NCBI Taxonomy" id="1552750"/>
    <lineage>
        <taxon>Bacteria</taxon>
        <taxon>Pseudomonadati</taxon>
        <taxon>Pseudomonadota</taxon>
        <taxon>Betaproteobacteria</taxon>
        <taxon>Rhodocyclales</taxon>
        <taxon>Zoogloeaceae</taxon>
        <taxon>Zoogloea</taxon>
    </lineage>
</organism>
<dbReference type="InterPro" id="IPR003593">
    <property type="entry name" value="AAA+_ATPase"/>
</dbReference>
<dbReference type="FunFam" id="3.40.50.300:FF:000006">
    <property type="entry name" value="DNA-binding transcriptional regulator NtrC"/>
    <property type="match status" value="1"/>
</dbReference>
<dbReference type="Pfam" id="PF00158">
    <property type="entry name" value="Sigma54_activat"/>
    <property type="match status" value="1"/>
</dbReference>
<dbReference type="PRINTS" id="PR01590">
    <property type="entry name" value="HTHFIS"/>
</dbReference>
<evidence type="ECO:0000256" key="1">
    <source>
        <dbReference type="ARBA" id="ARBA00022741"/>
    </source>
</evidence>
<dbReference type="PANTHER" id="PTHR32071">
    <property type="entry name" value="TRANSCRIPTIONAL REGULATORY PROTEIN"/>
    <property type="match status" value="1"/>
</dbReference>
<keyword evidence="7" id="KW-1185">Reference proteome</keyword>
<dbReference type="SUPFAM" id="SSF46689">
    <property type="entry name" value="Homeodomain-like"/>
    <property type="match status" value="1"/>
</dbReference>
<evidence type="ECO:0000256" key="2">
    <source>
        <dbReference type="ARBA" id="ARBA00022840"/>
    </source>
</evidence>
<accession>A0A6C2CRS1</accession>
<feature type="domain" description="Sigma-54 factor interaction" evidence="5">
    <location>
        <begin position="336"/>
        <end position="567"/>
    </location>
</feature>
<dbReference type="SMART" id="SM00382">
    <property type="entry name" value="AAA"/>
    <property type="match status" value="1"/>
</dbReference>
<dbReference type="GO" id="GO:0043565">
    <property type="term" value="F:sequence-specific DNA binding"/>
    <property type="evidence" value="ECO:0007669"/>
    <property type="project" value="InterPro"/>
</dbReference>
<keyword evidence="4" id="KW-0804">Transcription</keyword>
<dbReference type="Gene3D" id="1.10.8.60">
    <property type="match status" value="1"/>
</dbReference>
<dbReference type="EMBL" id="SDKK01000012">
    <property type="protein sequence ID" value="TYC56042.1"/>
    <property type="molecule type" value="Genomic_DNA"/>
</dbReference>
<proteinExistence type="predicted"/>
<dbReference type="InterPro" id="IPR002197">
    <property type="entry name" value="HTH_Fis"/>
</dbReference>
<dbReference type="PROSITE" id="PS00688">
    <property type="entry name" value="SIGMA54_INTERACT_3"/>
    <property type="match status" value="1"/>
</dbReference>
<protein>
    <submittedName>
        <fullName evidence="6">Sigma-54-dependent Fis family transcriptional regulator</fullName>
    </submittedName>
</protein>
<dbReference type="InterPro" id="IPR027417">
    <property type="entry name" value="P-loop_NTPase"/>
</dbReference>
<evidence type="ECO:0000313" key="6">
    <source>
        <dbReference type="EMBL" id="TYC56042.1"/>
    </source>
</evidence>
<name>A0A6C2CRS1_9RHOO</name>
<dbReference type="SUPFAM" id="SSF52540">
    <property type="entry name" value="P-loop containing nucleoside triphosphate hydrolases"/>
    <property type="match status" value="1"/>
</dbReference>
<dbReference type="InterPro" id="IPR025662">
    <property type="entry name" value="Sigma_54_int_dom_ATP-bd_1"/>
</dbReference>
<dbReference type="Pfam" id="PF02954">
    <property type="entry name" value="HTH_8"/>
    <property type="match status" value="1"/>
</dbReference>
<sequence>MGEQRVSFETRMEMVRRNFFGEGKLAPGMLPDVVLRSWERSLQMGLTTGDRRVFNPASRQDKSLIEERSRPLIACALPEMEKLHLALGRAGWALACIDAEGVVVRAVCGSGPDVRDLDRIFQVGRNVSEAAIGTNGPACVIAEGRPVVVRAGEHFLDEILPFACAAVPLFNPAGQLAGVLDATRFNNGNPVTILEPLTIAARAIENRMLAELGGALTMGFHYRPDLLGTPLEGVLVFAEDGHMLGANQAARQLLGLEAGLDAEASFNTLFDCPPETFRRALSGRHVSGVVRSDSGMLFDARFDASHTDSLLSRLREGARRVHSAVQLRPAGVTSLTPSDSGGADEVASTAIHVASRAFARDIPVLINGETGTGKEVLARRLHDGSARAAGPFVAINCSSLPAGLIESEFFGYDDGAFTGGRRGGAPGKFEQARGGTLFLDEIGDMPLELQGRLLRVLQERSFTRLGGAKLIAFDAHIVSATHRKLDELVAGGLFREDLYYRIKGVRVSLPALRERDDRATLIDALLVREAGAEPLPRLSADARQLLLAYRWPGNIRQLSHVLRLALTLAEGEEEIGVQHLPEELLEEPLVCAKVRPSAPAVPDACLRDVELNAVREAMDKCAGNVSAAARSLGVARATLYRKLRLLDVAG</sequence>
<dbReference type="PANTHER" id="PTHR32071:SF77">
    <property type="entry name" value="TRANSCRIPTIONAL REGULATORY PROTEIN"/>
    <property type="match status" value="1"/>
</dbReference>
<dbReference type="InterPro" id="IPR025944">
    <property type="entry name" value="Sigma_54_int_dom_CS"/>
</dbReference>
<dbReference type="AlphaFoldDB" id="A0A6C2CRS1"/>
<dbReference type="OrthoDB" id="9761705at2"/>
<dbReference type="Gene3D" id="3.30.450.40">
    <property type="match status" value="1"/>
</dbReference>